<name>A0A3A6QDN0_9EURY</name>
<dbReference type="InterPro" id="IPR019887">
    <property type="entry name" value="Tscrpt_reg_AsnC/Lrp_C"/>
</dbReference>
<dbReference type="Gene3D" id="3.30.70.920">
    <property type="match status" value="1"/>
</dbReference>
<dbReference type="Proteomes" id="UP000281564">
    <property type="component" value="Unassembled WGS sequence"/>
</dbReference>
<dbReference type="EMBL" id="QMDW01000002">
    <property type="protein sequence ID" value="RJX51460.1"/>
    <property type="molecule type" value="Genomic_DNA"/>
</dbReference>
<dbReference type="SUPFAM" id="SSF54909">
    <property type="entry name" value="Dimeric alpha+beta barrel"/>
    <property type="match status" value="1"/>
</dbReference>
<protein>
    <submittedName>
        <fullName evidence="2">Lrp/AsnC family transcriptional regulator</fullName>
    </submittedName>
</protein>
<keyword evidence="3" id="KW-1185">Reference proteome</keyword>
<evidence type="ECO:0000313" key="2">
    <source>
        <dbReference type="EMBL" id="RJX51460.1"/>
    </source>
</evidence>
<dbReference type="OrthoDB" id="8865at2157"/>
<proteinExistence type="predicted"/>
<comment type="caution">
    <text evidence="2">The sequence shown here is derived from an EMBL/GenBank/DDBJ whole genome shotgun (WGS) entry which is preliminary data.</text>
</comment>
<gene>
    <name evidence="2" type="ORF">DP106_01840</name>
</gene>
<reference evidence="2 3" key="1">
    <citation type="submission" date="2018-06" db="EMBL/GenBank/DDBJ databases">
        <title>Halonotius sp. F13-13 a new haloarchaeeon isolated from a solar saltern from Isla Cristina, Huelva, Spain.</title>
        <authorList>
            <person name="Duran-Viseras A."/>
            <person name="Sanchez-Porro C."/>
            <person name="Ventosa A."/>
        </authorList>
    </citation>
    <scope>NUCLEOTIDE SEQUENCE [LARGE SCALE GENOMIC DNA]</scope>
    <source>
        <strain evidence="2 3">CECT 7525</strain>
    </source>
</reference>
<dbReference type="InterPro" id="IPR011008">
    <property type="entry name" value="Dimeric_a/b-barrel"/>
</dbReference>
<dbReference type="AlphaFoldDB" id="A0A3A6QDN0"/>
<sequence length="76" mass="7965">MVTAYVLIKANTSEVDRVKSAIKGFDGIERADVVAGDVDFIATLSVDSPATVRDVVATGIGSIDGIEDTQTYIAMT</sequence>
<organism evidence="2 3">
    <name type="scientific">Halonotius pteroides</name>
    <dbReference type="NCBI Taxonomy" id="268735"/>
    <lineage>
        <taxon>Archaea</taxon>
        <taxon>Methanobacteriati</taxon>
        <taxon>Methanobacteriota</taxon>
        <taxon>Stenosarchaea group</taxon>
        <taxon>Halobacteria</taxon>
        <taxon>Halobacteriales</taxon>
        <taxon>Haloferacaceae</taxon>
        <taxon>Halonotius</taxon>
    </lineage>
</organism>
<evidence type="ECO:0000259" key="1">
    <source>
        <dbReference type="Pfam" id="PF01037"/>
    </source>
</evidence>
<dbReference type="Pfam" id="PF01037">
    <property type="entry name" value="AsnC_trans_reg"/>
    <property type="match status" value="1"/>
</dbReference>
<feature type="domain" description="Transcription regulator AsnC/Lrp ligand binding" evidence="1">
    <location>
        <begin position="6"/>
        <end position="75"/>
    </location>
</feature>
<dbReference type="RefSeq" id="WP_120082934.1">
    <property type="nucleotide sequence ID" value="NZ_QMDW01000002.1"/>
</dbReference>
<evidence type="ECO:0000313" key="3">
    <source>
        <dbReference type="Proteomes" id="UP000281564"/>
    </source>
</evidence>
<accession>A0A3A6QDN0</accession>